<organism evidence="3 4">
    <name type="scientific">Granulosicoccus antarcticus IMCC3135</name>
    <dbReference type="NCBI Taxonomy" id="1192854"/>
    <lineage>
        <taxon>Bacteria</taxon>
        <taxon>Pseudomonadati</taxon>
        <taxon>Pseudomonadota</taxon>
        <taxon>Gammaproteobacteria</taxon>
        <taxon>Chromatiales</taxon>
        <taxon>Granulosicoccaceae</taxon>
        <taxon>Granulosicoccus</taxon>
    </lineage>
</organism>
<evidence type="ECO:0000313" key="3">
    <source>
        <dbReference type="EMBL" id="ASJ75290.1"/>
    </source>
</evidence>
<dbReference type="InterPro" id="IPR036249">
    <property type="entry name" value="Thioredoxin-like_sf"/>
</dbReference>
<keyword evidence="4" id="KW-1185">Reference proteome</keyword>
<dbReference type="InterPro" id="IPR006660">
    <property type="entry name" value="Arsenate_reductase-like"/>
</dbReference>
<evidence type="ECO:0000313" key="4">
    <source>
        <dbReference type="Proteomes" id="UP000250079"/>
    </source>
</evidence>
<dbReference type="Gene3D" id="3.40.30.10">
    <property type="entry name" value="Glutaredoxin"/>
    <property type="match status" value="1"/>
</dbReference>
<evidence type="ECO:0000256" key="1">
    <source>
        <dbReference type="ARBA" id="ARBA00007198"/>
    </source>
</evidence>
<dbReference type="PROSITE" id="PS51353">
    <property type="entry name" value="ARSC"/>
    <property type="match status" value="1"/>
</dbReference>
<evidence type="ECO:0000256" key="2">
    <source>
        <dbReference type="PROSITE-ProRule" id="PRU01282"/>
    </source>
</evidence>
<dbReference type="NCBIfam" id="TIGR01617">
    <property type="entry name" value="arsC_related"/>
    <property type="match status" value="1"/>
</dbReference>
<dbReference type="PANTHER" id="PTHR30041">
    <property type="entry name" value="ARSENATE REDUCTASE"/>
    <property type="match status" value="1"/>
</dbReference>
<name>A0A2Z2P1X5_9GAMM</name>
<dbReference type="Proteomes" id="UP000250079">
    <property type="component" value="Chromosome"/>
</dbReference>
<sequence>MKPSTIRIFGIPNCDTIKKARAWLKENEIEYEFHDYKKAGIDEDTLRNWILVTGWEVLLNRRGTTWRKVPQETKDSIDEATAIELMLENPSIIKRPVLTMDKRIEVGFSADQYAALFK</sequence>
<dbReference type="PANTHER" id="PTHR30041:SF8">
    <property type="entry name" value="PROTEIN YFFB"/>
    <property type="match status" value="1"/>
</dbReference>
<dbReference type="RefSeq" id="WP_205737716.1">
    <property type="nucleotide sequence ID" value="NZ_CP018632.1"/>
</dbReference>
<accession>A0A2Z2P1X5</accession>
<dbReference type="AlphaFoldDB" id="A0A2Z2P1X5"/>
<comment type="similarity">
    <text evidence="1 2">Belongs to the ArsC family.</text>
</comment>
<dbReference type="CDD" id="cd03035">
    <property type="entry name" value="ArsC_Yffb"/>
    <property type="match status" value="1"/>
</dbReference>
<dbReference type="KEGG" id="gai:IMCC3135_26175"/>
<reference evidence="3 4" key="1">
    <citation type="submission" date="2016-12" db="EMBL/GenBank/DDBJ databases">
        <authorList>
            <person name="Song W.-J."/>
            <person name="Kurnit D.M."/>
        </authorList>
    </citation>
    <scope>NUCLEOTIDE SEQUENCE [LARGE SCALE GENOMIC DNA]</scope>
    <source>
        <strain evidence="3 4">IMCC3135</strain>
    </source>
</reference>
<dbReference type="SUPFAM" id="SSF52833">
    <property type="entry name" value="Thioredoxin-like"/>
    <property type="match status" value="1"/>
</dbReference>
<proteinExistence type="inferred from homology"/>
<dbReference type="EMBL" id="CP018632">
    <property type="protein sequence ID" value="ASJ75290.1"/>
    <property type="molecule type" value="Genomic_DNA"/>
</dbReference>
<dbReference type="InterPro" id="IPR006504">
    <property type="entry name" value="Tscrpt_reg_Spx/MgsR"/>
</dbReference>
<dbReference type="NCBIfam" id="NF008107">
    <property type="entry name" value="PRK10853.1"/>
    <property type="match status" value="1"/>
</dbReference>
<protein>
    <submittedName>
        <fullName evidence="3">Regulatory protein Spx</fullName>
    </submittedName>
</protein>
<dbReference type="Pfam" id="PF03960">
    <property type="entry name" value="ArsC"/>
    <property type="match status" value="1"/>
</dbReference>
<gene>
    <name evidence="3" type="primary">spxA</name>
    <name evidence="3" type="ORF">IMCC3135_26175</name>
</gene>